<feature type="transmembrane region" description="Helical" evidence="5">
    <location>
        <begin position="195"/>
        <end position="216"/>
    </location>
</feature>
<keyword evidence="8" id="KW-1185">Reference proteome</keyword>
<feature type="transmembrane region" description="Helical" evidence="5">
    <location>
        <begin position="168"/>
        <end position="188"/>
    </location>
</feature>
<comment type="subcellular location">
    <subcellularLocation>
        <location evidence="1">Membrane</location>
        <topology evidence="1">Multi-pass membrane protein</topology>
    </subcellularLocation>
</comment>
<reference evidence="8" key="1">
    <citation type="journal article" date="2019" name="Int. J. Syst. Evol. Microbiol.">
        <title>The Global Catalogue of Microorganisms (GCM) 10K type strain sequencing project: providing services to taxonomists for standard genome sequencing and annotation.</title>
        <authorList>
            <consortium name="The Broad Institute Genomics Platform"/>
            <consortium name="The Broad Institute Genome Sequencing Center for Infectious Disease"/>
            <person name="Wu L."/>
            <person name="Ma J."/>
        </authorList>
    </citation>
    <scope>NUCLEOTIDE SEQUENCE [LARGE SCALE GENOMIC DNA]</scope>
    <source>
        <strain evidence="8">JCM 14901</strain>
    </source>
</reference>
<evidence type="ECO:0000256" key="1">
    <source>
        <dbReference type="ARBA" id="ARBA00004141"/>
    </source>
</evidence>
<feature type="domain" description="ABC-2 type transporter transmembrane" evidence="6">
    <location>
        <begin position="9"/>
        <end position="153"/>
    </location>
</feature>
<dbReference type="Pfam" id="PF01061">
    <property type="entry name" value="ABC2_membrane"/>
    <property type="match status" value="1"/>
</dbReference>
<evidence type="ECO:0000313" key="7">
    <source>
        <dbReference type="EMBL" id="GAA1963552.1"/>
    </source>
</evidence>
<comment type="caution">
    <text evidence="7">The sequence shown here is derived from an EMBL/GenBank/DDBJ whole genome shotgun (WGS) entry which is preliminary data.</text>
</comment>
<dbReference type="InterPro" id="IPR052902">
    <property type="entry name" value="ABC-2_transporter"/>
</dbReference>
<evidence type="ECO:0000313" key="8">
    <source>
        <dbReference type="Proteomes" id="UP001499933"/>
    </source>
</evidence>
<feature type="transmembrane region" description="Helical" evidence="5">
    <location>
        <begin position="144"/>
        <end position="162"/>
    </location>
</feature>
<feature type="transmembrane region" description="Helical" evidence="5">
    <location>
        <begin position="76"/>
        <end position="97"/>
    </location>
</feature>
<proteinExistence type="predicted"/>
<keyword evidence="3 5" id="KW-1133">Transmembrane helix</keyword>
<accession>A0ABP5CII4</accession>
<dbReference type="EMBL" id="BAAAOG010000006">
    <property type="protein sequence ID" value="GAA1963552.1"/>
    <property type="molecule type" value="Genomic_DNA"/>
</dbReference>
<feature type="transmembrane region" description="Helical" evidence="5">
    <location>
        <begin position="109"/>
        <end position="132"/>
    </location>
</feature>
<dbReference type="PANTHER" id="PTHR43027">
    <property type="entry name" value="DOXORUBICIN RESISTANCE ABC TRANSPORTER PERMEASE PROTEIN DRRC-RELATED"/>
    <property type="match status" value="1"/>
</dbReference>
<dbReference type="PANTHER" id="PTHR43027:SF2">
    <property type="entry name" value="TRANSPORT PERMEASE PROTEIN"/>
    <property type="match status" value="1"/>
</dbReference>
<evidence type="ECO:0000256" key="4">
    <source>
        <dbReference type="ARBA" id="ARBA00023136"/>
    </source>
</evidence>
<sequence>MLSILLPIVILVATTFGNAPRLGGAAGIVALALTLGLLLSALLGYSLALAHDRDAGVLQRLRVSPAPTWTIMMSRLCVQLAAALVASAIVVVVGAILHGLTINAAQYGLVPAIAVLGAAVFLSIGQALVALVPSTNAVNAIGRILFTILVLLGLLGTTGILRDVMQSITAWSRVGALLTLLAGVLSATPWSDQQTYALLACAGYVLVFTFIGIRWFRWDSR</sequence>
<evidence type="ECO:0000259" key="6">
    <source>
        <dbReference type="Pfam" id="PF01061"/>
    </source>
</evidence>
<evidence type="ECO:0000256" key="2">
    <source>
        <dbReference type="ARBA" id="ARBA00022692"/>
    </source>
</evidence>
<evidence type="ECO:0000256" key="3">
    <source>
        <dbReference type="ARBA" id="ARBA00022989"/>
    </source>
</evidence>
<dbReference type="Proteomes" id="UP001499933">
    <property type="component" value="Unassembled WGS sequence"/>
</dbReference>
<dbReference type="InterPro" id="IPR013525">
    <property type="entry name" value="ABC2_TM"/>
</dbReference>
<evidence type="ECO:0000256" key="5">
    <source>
        <dbReference type="SAM" id="Phobius"/>
    </source>
</evidence>
<gene>
    <name evidence="7" type="ORF">GCM10009776_27810</name>
</gene>
<feature type="transmembrane region" description="Helical" evidence="5">
    <location>
        <begin position="27"/>
        <end position="50"/>
    </location>
</feature>
<keyword evidence="4 5" id="KW-0472">Membrane</keyword>
<name>A0ABP5CII4_9MICO</name>
<organism evidence="7 8">
    <name type="scientific">Microbacterium deminutum</name>
    <dbReference type="NCBI Taxonomy" id="344164"/>
    <lineage>
        <taxon>Bacteria</taxon>
        <taxon>Bacillati</taxon>
        <taxon>Actinomycetota</taxon>
        <taxon>Actinomycetes</taxon>
        <taxon>Micrococcales</taxon>
        <taxon>Microbacteriaceae</taxon>
        <taxon>Microbacterium</taxon>
    </lineage>
</organism>
<protein>
    <recommendedName>
        <fullName evidence="6">ABC-2 type transporter transmembrane domain-containing protein</fullName>
    </recommendedName>
</protein>
<keyword evidence="2 5" id="KW-0812">Transmembrane</keyword>